<reference evidence="1 2" key="1">
    <citation type="submission" date="2023-02" db="EMBL/GenBank/DDBJ databases">
        <title>LHISI_Scaffold_Assembly.</title>
        <authorList>
            <person name="Stuart O.P."/>
            <person name="Cleave R."/>
            <person name="Magrath M.J.L."/>
            <person name="Mikheyev A.S."/>
        </authorList>
    </citation>
    <scope>NUCLEOTIDE SEQUENCE [LARGE SCALE GENOMIC DNA]</scope>
    <source>
        <strain evidence="1">Daus_M_001</strain>
        <tissue evidence="1">Leg muscle</tissue>
    </source>
</reference>
<gene>
    <name evidence="1" type="ORF">PR048_031330</name>
</gene>
<proteinExistence type="predicted"/>
<sequence>MLTPRWQTTCPIAVDSGIDKLYTIPPGHSYADLLEKFPGILQKNPSFITPKKDGLWGPRVNYRALIDVTKPGRYLVPHLQDFNNALHVQKAYWKILDHMGAITEYPIPKAVTELRHFLGVINFYRHCLPNSVTTQAALLKFIPDS</sequence>
<dbReference type="InterPro" id="IPR043502">
    <property type="entry name" value="DNA/RNA_pol_sf"/>
</dbReference>
<protein>
    <submittedName>
        <fullName evidence="1">Uncharacterized protein</fullName>
    </submittedName>
</protein>
<keyword evidence="2" id="KW-1185">Reference proteome</keyword>
<dbReference type="EMBL" id="JARBHB010000015">
    <property type="protein sequence ID" value="KAJ8867528.1"/>
    <property type="molecule type" value="Genomic_DNA"/>
</dbReference>
<dbReference type="InterPro" id="IPR043128">
    <property type="entry name" value="Rev_trsase/Diguanyl_cyclase"/>
</dbReference>
<dbReference type="Gene3D" id="3.30.70.270">
    <property type="match status" value="1"/>
</dbReference>
<evidence type="ECO:0000313" key="1">
    <source>
        <dbReference type="EMBL" id="KAJ8867528.1"/>
    </source>
</evidence>
<comment type="caution">
    <text evidence="1">The sequence shown here is derived from an EMBL/GenBank/DDBJ whole genome shotgun (WGS) entry which is preliminary data.</text>
</comment>
<evidence type="ECO:0000313" key="2">
    <source>
        <dbReference type="Proteomes" id="UP001159363"/>
    </source>
</evidence>
<name>A0ABQ9G5N9_9NEOP</name>
<dbReference type="Proteomes" id="UP001159363">
    <property type="component" value="Chromosome 14"/>
</dbReference>
<accession>A0ABQ9G5N9</accession>
<organism evidence="1 2">
    <name type="scientific">Dryococelus australis</name>
    <dbReference type="NCBI Taxonomy" id="614101"/>
    <lineage>
        <taxon>Eukaryota</taxon>
        <taxon>Metazoa</taxon>
        <taxon>Ecdysozoa</taxon>
        <taxon>Arthropoda</taxon>
        <taxon>Hexapoda</taxon>
        <taxon>Insecta</taxon>
        <taxon>Pterygota</taxon>
        <taxon>Neoptera</taxon>
        <taxon>Polyneoptera</taxon>
        <taxon>Phasmatodea</taxon>
        <taxon>Verophasmatodea</taxon>
        <taxon>Anareolatae</taxon>
        <taxon>Phasmatidae</taxon>
        <taxon>Eurycanthinae</taxon>
        <taxon>Dryococelus</taxon>
    </lineage>
</organism>
<dbReference type="SUPFAM" id="SSF56672">
    <property type="entry name" value="DNA/RNA polymerases"/>
    <property type="match status" value="1"/>
</dbReference>